<comment type="similarity">
    <text evidence="1 2">Belongs to the arylamine N-acetyltransferase family.</text>
</comment>
<dbReference type="PRINTS" id="PR01543">
    <property type="entry name" value="ANATRNSFRASE"/>
</dbReference>
<protein>
    <submittedName>
        <fullName evidence="3">Arylamine N-acetyltransferase</fullName>
    </submittedName>
</protein>
<evidence type="ECO:0000256" key="1">
    <source>
        <dbReference type="ARBA" id="ARBA00006547"/>
    </source>
</evidence>
<organism evidence="3 4">
    <name type="scientific">Cupriavidus campinensis</name>
    <dbReference type="NCBI Taxonomy" id="151783"/>
    <lineage>
        <taxon>Bacteria</taxon>
        <taxon>Pseudomonadati</taxon>
        <taxon>Pseudomonadota</taxon>
        <taxon>Betaproteobacteria</taxon>
        <taxon>Burkholderiales</taxon>
        <taxon>Burkholderiaceae</taxon>
        <taxon>Cupriavidus</taxon>
    </lineage>
</organism>
<dbReference type="InterPro" id="IPR001447">
    <property type="entry name" value="Arylamine_N-AcTrfase"/>
</dbReference>
<evidence type="ECO:0000256" key="2">
    <source>
        <dbReference type="RuleBase" id="RU003452"/>
    </source>
</evidence>
<accession>A0AAE9I4N7</accession>
<evidence type="ECO:0000313" key="4">
    <source>
        <dbReference type="Proteomes" id="UP001056132"/>
    </source>
</evidence>
<gene>
    <name evidence="3" type="ORF">M5D45_24270</name>
</gene>
<dbReference type="KEGG" id="ccam:M5D45_24270"/>
<dbReference type="Proteomes" id="UP001056132">
    <property type="component" value="Chromosome 2"/>
</dbReference>
<dbReference type="PANTHER" id="PTHR11786:SF0">
    <property type="entry name" value="ARYLAMINE N-ACETYLTRANSFERASE 4-RELATED"/>
    <property type="match status" value="1"/>
</dbReference>
<sequence length="299" mass="32613">MLPVDEISPLSPDQLQAWLARIGLDTAPATPDRPALDVLIAAQLAHIPFENLNPLTGRPVRIDLSDVFEKLVTEGRGGYCFELNTLFCAALKALGYAVVPLAARVRWQLPPDHPPTGLSHMLLRVEVAHESYLADVGFGGTTPDRALPLSLPIDPAQPFRLVPTPAAQSASSAFHAYDLEFRSDDGTGADDWRVMYRFDLTPQPKIDYVARNWYVSTHPDSQFTQTLMVARVVDGVRLALRNGQFAARAADGSVQKQELDDAEAVIDLLIHRFGIPLDAPLRGALAATLPRVLAADKEA</sequence>
<dbReference type="RefSeq" id="WP_211942650.1">
    <property type="nucleotide sequence ID" value="NZ_CAJPVH010000001.1"/>
</dbReference>
<proteinExistence type="inferred from homology"/>
<dbReference type="SUPFAM" id="SSF54001">
    <property type="entry name" value="Cysteine proteinases"/>
    <property type="match status" value="1"/>
</dbReference>
<dbReference type="InterPro" id="IPR038765">
    <property type="entry name" value="Papain-like_cys_pep_sf"/>
</dbReference>
<dbReference type="GO" id="GO:0016407">
    <property type="term" value="F:acetyltransferase activity"/>
    <property type="evidence" value="ECO:0007669"/>
    <property type="project" value="InterPro"/>
</dbReference>
<dbReference type="PANTHER" id="PTHR11786">
    <property type="entry name" value="N-HYDROXYARYLAMINE O-ACETYLTRANSFERASE"/>
    <property type="match status" value="1"/>
</dbReference>
<reference evidence="3" key="1">
    <citation type="journal article" date="2022" name="Microbiol. Resour. Announc.">
        <title>Genome Sequence of Cupriavidus campinensis Strain G5, a Member of a Bacterial Consortium Capable of Polyethylene Degradation.</title>
        <authorList>
            <person name="Schneider B."/>
            <person name="Pfeiffer F."/>
            <person name="Dyall-Smith M."/>
            <person name="Kunte H.J."/>
        </authorList>
    </citation>
    <scope>NUCLEOTIDE SEQUENCE</scope>
    <source>
        <strain evidence="3">G5</strain>
    </source>
</reference>
<dbReference type="Gene3D" id="2.40.128.150">
    <property type="entry name" value="Cysteine proteinases"/>
    <property type="match status" value="1"/>
</dbReference>
<dbReference type="AlphaFoldDB" id="A0AAE9I4N7"/>
<name>A0AAE9I4N7_9BURK</name>
<reference evidence="3" key="2">
    <citation type="submission" date="2022-05" db="EMBL/GenBank/DDBJ databases">
        <authorList>
            <person name="Kunte H.-J."/>
        </authorList>
    </citation>
    <scope>NUCLEOTIDE SEQUENCE</scope>
    <source>
        <strain evidence="3">G5</strain>
    </source>
</reference>
<dbReference type="Gene3D" id="3.30.2140.10">
    <property type="entry name" value="Arylamine N-acetyltransferase"/>
    <property type="match status" value="1"/>
</dbReference>
<evidence type="ECO:0000313" key="3">
    <source>
        <dbReference type="EMBL" id="URF06241.1"/>
    </source>
</evidence>
<dbReference type="EMBL" id="CP097331">
    <property type="protein sequence ID" value="URF06241.1"/>
    <property type="molecule type" value="Genomic_DNA"/>
</dbReference>
<dbReference type="Pfam" id="PF00797">
    <property type="entry name" value="Acetyltransf_2"/>
    <property type="match status" value="1"/>
</dbReference>